<evidence type="ECO:0000313" key="3">
    <source>
        <dbReference type="Proteomes" id="UP001066276"/>
    </source>
</evidence>
<proteinExistence type="predicted"/>
<evidence type="ECO:0000313" key="2">
    <source>
        <dbReference type="EMBL" id="KAJ1120727.1"/>
    </source>
</evidence>
<sequence length="83" mass="8257">DLWPCNPGLPYRGEVAAVGQGAPTPEEGVPQQSQRPSAEASLGLSGGQGAGSSGPSWLEIGGPVGGPAPYTIGEVAKFEDPDV</sequence>
<feature type="region of interest" description="Disordered" evidence="1">
    <location>
        <begin position="14"/>
        <end position="83"/>
    </location>
</feature>
<evidence type="ECO:0008006" key="4">
    <source>
        <dbReference type="Google" id="ProtNLM"/>
    </source>
</evidence>
<organism evidence="2 3">
    <name type="scientific">Pleurodeles waltl</name>
    <name type="common">Iberian ribbed newt</name>
    <dbReference type="NCBI Taxonomy" id="8319"/>
    <lineage>
        <taxon>Eukaryota</taxon>
        <taxon>Metazoa</taxon>
        <taxon>Chordata</taxon>
        <taxon>Craniata</taxon>
        <taxon>Vertebrata</taxon>
        <taxon>Euteleostomi</taxon>
        <taxon>Amphibia</taxon>
        <taxon>Batrachia</taxon>
        <taxon>Caudata</taxon>
        <taxon>Salamandroidea</taxon>
        <taxon>Salamandridae</taxon>
        <taxon>Pleurodelinae</taxon>
        <taxon>Pleurodeles</taxon>
    </lineage>
</organism>
<name>A0AAV7P084_PLEWA</name>
<feature type="non-terminal residue" evidence="2">
    <location>
        <position position="1"/>
    </location>
</feature>
<keyword evidence="3" id="KW-1185">Reference proteome</keyword>
<dbReference type="AlphaFoldDB" id="A0AAV7P084"/>
<accession>A0AAV7P084</accession>
<feature type="non-terminal residue" evidence="2">
    <location>
        <position position="83"/>
    </location>
</feature>
<dbReference type="EMBL" id="JANPWB010000012">
    <property type="protein sequence ID" value="KAJ1120727.1"/>
    <property type="molecule type" value="Genomic_DNA"/>
</dbReference>
<gene>
    <name evidence="2" type="ORF">NDU88_008888</name>
</gene>
<protein>
    <recommendedName>
        <fullName evidence="4">Androgen receptor</fullName>
    </recommendedName>
</protein>
<comment type="caution">
    <text evidence="2">The sequence shown here is derived from an EMBL/GenBank/DDBJ whole genome shotgun (WGS) entry which is preliminary data.</text>
</comment>
<dbReference type="Proteomes" id="UP001066276">
    <property type="component" value="Chromosome 8"/>
</dbReference>
<reference evidence="2" key="1">
    <citation type="journal article" date="2022" name="bioRxiv">
        <title>Sequencing and chromosome-scale assembly of the giantPleurodeles waltlgenome.</title>
        <authorList>
            <person name="Brown T."/>
            <person name="Elewa A."/>
            <person name="Iarovenko S."/>
            <person name="Subramanian E."/>
            <person name="Araus A.J."/>
            <person name="Petzold A."/>
            <person name="Susuki M."/>
            <person name="Suzuki K.-i.T."/>
            <person name="Hayashi T."/>
            <person name="Toyoda A."/>
            <person name="Oliveira C."/>
            <person name="Osipova E."/>
            <person name="Leigh N.D."/>
            <person name="Simon A."/>
            <person name="Yun M.H."/>
        </authorList>
    </citation>
    <scope>NUCLEOTIDE SEQUENCE</scope>
    <source>
        <strain evidence="2">20211129_DDA</strain>
        <tissue evidence="2">Liver</tissue>
    </source>
</reference>
<evidence type="ECO:0000256" key="1">
    <source>
        <dbReference type="SAM" id="MobiDB-lite"/>
    </source>
</evidence>